<accession>A0A6G1F6V7</accession>
<name>A0A6G1F6V7_9ORYZ</name>
<feature type="region of interest" description="Disordered" evidence="1">
    <location>
        <begin position="91"/>
        <end position="113"/>
    </location>
</feature>
<organism evidence="2 3">
    <name type="scientific">Oryza meyeriana var. granulata</name>
    <dbReference type="NCBI Taxonomy" id="110450"/>
    <lineage>
        <taxon>Eukaryota</taxon>
        <taxon>Viridiplantae</taxon>
        <taxon>Streptophyta</taxon>
        <taxon>Embryophyta</taxon>
        <taxon>Tracheophyta</taxon>
        <taxon>Spermatophyta</taxon>
        <taxon>Magnoliopsida</taxon>
        <taxon>Liliopsida</taxon>
        <taxon>Poales</taxon>
        <taxon>Poaceae</taxon>
        <taxon>BOP clade</taxon>
        <taxon>Oryzoideae</taxon>
        <taxon>Oryzeae</taxon>
        <taxon>Oryzinae</taxon>
        <taxon>Oryza</taxon>
        <taxon>Oryza meyeriana</taxon>
    </lineage>
</organism>
<evidence type="ECO:0000256" key="1">
    <source>
        <dbReference type="SAM" id="MobiDB-lite"/>
    </source>
</evidence>
<gene>
    <name evidence="2" type="ORF">E2562_010449</name>
</gene>
<reference evidence="2 3" key="1">
    <citation type="submission" date="2019-11" db="EMBL/GenBank/DDBJ databases">
        <title>Whole genome sequence of Oryza granulata.</title>
        <authorList>
            <person name="Li W."/>
        </authorList>
    </citation>
    <scope>NUCLEOTIDE SEQUENCE [LARGE SCALE GENOMIC DNA]</scope>
    <source>
        <strain evidence="3">cv. Menghai</strain>
        <tissue evidence="2">Leaf</tissue>
    </source>
</reference>
<evidence type="ECO:0000313" key="2">
    <source>
        <dbReference type="EMBL" id="KAF0932569.1"/>
    </source>
</evidence>
<comment type="caution">
    <text evidence="2">The sequence shown here is derived from an EMBL/GenBank/DDBJ whole genome shotgun (WGS) entry which is preliminary data.</text>
</comment>
<sequence length="113" mass="11555">MVVGAHSALHCGRSTRGRRIPALLQRPAPTSATISSVACDSALLRGCRNSALIWRPTPPALAEARRPAPPSVAVPDVVHDSAQGRRISALLRPSSEAAGSPFSSGSPPCSVAG</sequence>
<proteinExistence type="predicted"/>
<dbReference type="Proteomes" id="UP000479710">
    <property type="component" value="Unassembled WGS sequence"/>
</dbReference>
<dbReference type="EMBL" id="SPHZ02000001">
    <property type="protein sequence ID" value="KAF0932569.1"/>
    <property type="molecule type" value="Genomic_DNA"/>
</dbReference>
<feature type="compositionally biased region" description="Low complexity" evidence="1">
    <location>
        <begin position="93"/>
        <end position="113"/>
    </location>
</feature>
<keyword evidence="3" id="KW-1185">Reference proteome</keyword>
<dbReference type="AlphaFoldDB" id="A0A6G1F6V7"/>
<evidence type="ECO:0000313" key="3">
    <source>
        <dbReference type="Proteomes" id="UP000479710"/>
    </source>
</evidence>
<protein>
    <submittedName>
        <fullName evidence="2">Uncharacterized protein</fullName>
    </submittedName>
</protein>